<proteinExistence type="predicted"/>
<dbReference type="GO" id="GO:0016740">
    <property type="term" value="F:transferase activity"/>
    <property type="evidence" value="ECO:0007669"/>
    <property type="project" value="UniProtKB-KW"/>
</dbReference>
<dbReference type="PANTHER" id="PTHR36836:SF1">
    <property type="entry name" value="COLANIC ACID BIOSYNTHESIS PROTEIN WCAK"/>
    <property type="match status" value="1"/>
</dbReference>
<dbReference type="Pfam" id="PF04230">
    <property type="entry name" value="PS_pyruv_trans"/>
    <property type="match status" value="1"/>
</dbReference>
<dbReference type="EMBL" id="CP000393">
    <property type="protein sequence ID" value="ABG51015.1"/>
    <property type="molecule type" value="Genomic_DNA"/>
</dbReference>
<accession>Q114Q9</accession>
<dbReference type="eggNOG" id="COG2327">
    <property type="taxonomic scope" value="Bacteria"/>
</dbReference>
<dbReference type="AlphaFoldDB" id="Q114Q9"/>
<dbReference type="KEGG" id="ter:Tery_1755"/>
<dbReference type="InterPro" id="IPR019896">
    <property type="entry name" value="Polysacch_pyruvyl_Trfase_CsaB"/>
</dbReference>
<keyword evidence="2" id="KW-0808">Transferase</keyword>
<dbReference type="PANTHER" id="PTHR36836">
    <property type="entry name" value="COLANIC ACID BIOSYNTHESIS PROTEIN WCAK"/>
    <property type="match status" value="1"/>
</dbReference>
<reference evidence="2" key="1">
    <citation type="submission" date="2006-06" db="EMBL/GenBank/DDBJ databases">
        <title>Complete sequence of Trichodesmium erythraeum IMS101.</title>
        <authorList>
            <consortium name="US DOE Joint Genome Institute"/>
            <person name="Copeland A."/>
            <person name="Lucas S."/>
            <person name="Lapidus A."/>
            <person name="Barry K."/>
            <person name="Detter J.C."/>
            <person name="Glavina del Rio T."/>
            <person name="Hammon N."/>
            <person name="Israni S."/>
            <person name="Dalin E."/>
            <person name="Tice H."/>
            <person name="Pitluck S."/>
            <person name="Kiss H."/>
            <person name="Munk A.C."/>
            <person name="Brettin T."/>
            <person name="Bruce D."/>
            <person name="Han C."/>
            <person name="Tapia R."/>
            <person name="Gilna P."/>
            <person name="Schmutz J."/>
            <person name="Larimer F."/>
            <person name="Land M."/>
            <person name="Hauser L."/>
            <person name="Kyrpides N."/>
            <person name="Kim E."/>
            <person name="Richardson P."/>
        </authorList>
    </citation>
    <scope>NUCLEOTIDE SEQUENCE [LARGE SCALE GENOMIC DNA]</scope>
    <source>
        <strain evidence="2">IMS101</strain>
    </source>
</reference>
<dbReference type="NCBIfam" id="TIGR03609">
    <property type="entry name" value="S_layer_CsaB"/>
    <property type="match status" value="1"/>
</dbReference>
<dbReference type="HOGENOM" id="CLU_039510_0_0_3"/>
<dbReference type="STRING" id="203124.Tery_1755"/>
<name>Q114Q9_TRIEI</name>
<protein>
    <submittedName>
        <fullName evidence="2">Polysaccharide pyruvyl transferase</fullName>
    </submittedName>
</protein>
<evidence type="ECO:0000313" key="2">
    <source>
        <dbReference type="EMBL" id="ABG51015.1"/>
    </source>
</evidence>
<dbReference type="InterPro" id="IPR007345">
    <property type="entry name" value="Polysacch_pyruvyl_Trfase"/>
</dbReference>
<gene>
    <name evidence="2" type="ordered locus">Tery_1755</name>
</gene>
<sequence length="347" mass="38544">MRAILCGYYGKGNGGDEALLASLLQMLPDNIEPLVLSGNPSETKQRYQVEASDRLNAFTILQAMRTSDIFIWGGGSLIQDATSIASPFYYAGLMGIAQKMGLKTIAWAQGIGPLNHLSTQFLAKQCLKHCNIVSVRDATSAGIIAKWNIPFTLAPDPVWALETSPVPGLWSLPAPRVAVSLRLHPQLTPLRLATLTKAIISFQKATQAFILLLPFQPIKDFKIAEFIHQKLPNHSKILTLENPQVLKGVFRGVEMVIGMRFHSLIMGASEECRCFAISYDPKVSQLMTDLEMPGWELSELPEDPNLISKTWIENYVNGDVLLSDRIAFFRERSLIHKEVLHSVLFDS</sequence>
<feature type="domain" description="Polysaccharide pyruvyl transferase" evidence="1">
    <location>
        <begin position="13"/>
        <end position="281"/>
    </location>
</feature>
<dbReference type="RefSeq" id="WP_011611390.1">
    <property type="nucleotide sequence ID" value="NC_008312.1"/>
</dbReference>
<organism evidence="2">
    <name type="scientific">Trichodesmium erythraeum (strain IMS101)</name>
    <dbReference type="NCBI Taxonomy" id="203124"/>
    <lineage>
        <taxon>Bacteria</taxon>
        <taxon>Bacillati</taxon>
        <taxon>Cyanobacteriota</taxon>
        <taxon>Cyanophyceae</taxon>
        <taxon>Oscillatoriophycideae</taxon>
        <taxon>Oscillatoriales</taxon>
        <taxon>Microcoleaceae</taxon>
        <taxon>Trichodesmium</taxon>
    </lineage>
</organism>
<evidence type="ECO:0000259" key="1">
    <source>
        <dbReference type="Pfam" id="PF04230"/>
    </source>
</evidence>
<dbReference type="OrthoDB" id="3199616at2"/>